<accession>A0ABR2JW58</accession>
<evidence type="ECO:0000313" key="2">
    <source>
        <dbReference type="Proteomes" id="UP001470230"/>
    </source>
</evidence>
<evidence type="ECO:0000313" key="1">
    <source>
        <dbReference type="EMBL" id="KAK8882693.1"/>
    </source>
</evidence>
<name>A0ABR2JW58_9EUKA</name>
<protein>
    <submittedName>
        <fullName evidence="1">Uncharacterized protein</fullName>
    </submittedName>
</protein>
<comment type="caution">
    <text evidence="1">The sequence shown here is derived from an EMBL/GenBank/DDBJ whole genome shotgun (WGS) entry which is preliminary data.</text>
</comment>
<sequence>MPIPRKNQNEFFIPPINQLIFEQDNNQAVIYQFEDDYHPSVSVFRLVNLAREEYNELATIVRNNFVYMAHIHLIFLSENLQRNFISEMMKILYDTQNTDNSVSFESLRTSPIYTGFEEFLMSFLGRTLANDLISLTYELYFDMDGNDTVQNLLGAELHANLRKNIINHYYKLSFEKKEKDLKMFRKKLYKQFKEFKSYQHYFNKTAKYQTRNKINIKNYFQSIYKNRQALCYLCFI</sequence>
<dbReference type="Proteomes" id="UP001470230">
    <property type="component" value="Unassembled WGS sequence"/>
</dbReference>
<organism evidence="1 2">
    <name type="scientific">Tritrichomonas musculus</name>
    <dbReference type="NCBI Taxonomy" id="1915356"/>
    <lineage>
        <taxon>Eukaryota</taxon>
        <taxon>Metamonada</taxon>
        <taxon>Parabasalia</taxon>
        <taxon>Tritrichomonadida</taxon>
        <taxon>Tritrichomonadidae</taxon>
        <taxon>Tritrichomonas</taxon>
    </lineage>
</organism>
<keyword evidence="2" id="KW-1185">Reference proteome</keyword>
<reference evidence="1 2" key="1">
    <citation type="submission" date="2024-04" db="EMBL/GenBank/DDBJ databases">
        <title>Tritrichomonas musculus Genome.</title>
        <authorList>
            <person name="Alves-Ferreira E."/>
            <person name="Grigg M."/>
            <person name="Lorenzi H."/>
            <person name="Galac M."/>
        </authorList>
    </citation>
    <scope>NUCLEOTIDE SEQUENCE [LARGE SCALE GENOMIC DNA]</scope>
    <source>
        <strain evidence="1 2">EAF2021</strain>
    </source>
</reference>
<gene>
    <name evidence="1" type="ORF">M9Y10_045335</name>
</gene>
<dbReference type="EMBL" id="JAPFFF010000009">
    <property type="protein sequence ID" value="KAK8882693.1"/>
    <property type="molecule type" value="Genomic_DNA"/>
</dbReference>
<proteinExistence type="predicted"/>